<evidence type="ECO:0000313" key="1">
    <source>
        <dbReference type="EMBL" id="KAK7337628.1"/>
    </source>
</evidence>
<evidence type="ECO:0000313" key="2">
    <source>
        <dbReference type="Proteomes" id="UP001367508"/>
    </source>
</evidence>
<gene>
    <name evidence="1" type="ORF">VNO77_18211</name>
</gene>
<dbReference type="EMBL" id="JAYMYQ010000004">
    <property type="protein sequence ID" value="KAK7337628.1"/>
    <property type="molecule type" value="Genomic_DNA"/>
</dbReference>
<keyword evidence="2" id="KW-1185">Reference proteome</keyword>
<protein>
    <submittedName>
        <fullName evidence="1">Uncharacterized protein</fullName>
    </submittedName>
</protein>
<name>A0AAN9LQD2_CANGL</name>
<comment type="caution">
    <text evidence="1">The sequence shown here is derived from an EMBL/GenBank/DDBJ whole genome shotgun (WGS) entry which is preliminary data.</text>
</comment>
<dbReference type="Proteomes" id="UP001367508">
    <property type="component" value="Unassembled WGS sequence"/>
</dbReference>
<reference evidence="1 2" key="1">
    <citation type="submission" date="2024-01" db="EMBL/GenBank/DDBJ databases">
        <title>The genomes of 5 underutilized Papilionoideae crops provide insights into root nodulation and disease resistanc.</title>
        <authorList>
            <person name="Jiang F."/>
        </authorList>
    </citation>
    <scope>NUCLEOTIDE SEQUENCE [LARGE SCALE GENOMIC DNA]</scope>
    <source>
        <strain evidence="1">LVBAO_FW01</strain>
        <tissue evidence="1">Leaves</tissue>
    </source>
</reference>
<accession>A0AAN9LQD2</accession>
<dbReference type="AlphaFoldDB" id="A0AAN9LQD2"/>
<sequence length="186" mass="21981">MIVSCVRIVDTELVDNVQSLNMKDTKKIDLEGVPRVPNGCFHNTDATFSLIHCCSPLGAMTLIRFDQKRGEHDVNVMGGNLSLNPLFRSESFGHYYPEAEHNYTMMEKRQLFLRSYQFCRKKSFAERIKGSLVRAKKIVWLRLRSATRLRRLVFSRFRVKCGFYYRRRRFSRLLNGHNRKSESCFW</sequence>
<organism evidence="1 2">
    <name type="scientific">Canavalia gladiata</name>
    <name type="common">Sword bean</name>
    <name type="synonym">Dolichos gladiatus</name>
    <dbReference type="NCBI Taxonomy" id="3824"/>
    <lineage>
        <taxon>Eukaryota</taxon>
        <taxon>Viridiplantae</taxon>
        <taxon>Streptophyta</taxon>
        <taxon>Embryophyta</taxon>
        <taxon>Tracheophyta</taxon>
        <taxon>Spermatophyta</taxon>
        <taxon>Magnoliopsida</taxon>
        <taxon>eudicotyledons</taxon>
        <taxon>Gunneridae</taxon>
        <taxon>Pentapetalae</taxon>
        <taxon>rosids</taxon>
        <taxon>fabids</taxon>
        <taxon>Fabales</taxon>
        <taxon>Fabaceae</taxon>
        <taxon>Papilionoideae</taxon>
        <taxon>50 kb inversion clade</taxon>
        <taxon>NPAAA clade</taxon>
        <taxon>indigoferoid/millettioid clade</taxon>
        <taxon>Phaseoleae</taxon>
        <taxon>Canavalia</taxon>
    </lineage>
</organism>
<proteinExistence type="predicted"/>